<feature type="compositionally biased region" description="Low complexity" evidence="1">
    <location>
        <begin position="112"/>
        <end position="123"/>
    </location>
</feature>
<dbReference type="OrthoDB" id="552755at2759"/>
<evidence type="ECO:0000313" key="3">
    <source>
        <dbReference type="Proteomes" id="UP001049176"/>
    </source>
</evidence>
<sequence>MSVPPISKLKKMTEEIVMQALEDRTLSSLTPRLIRQKVEEKAGLESGSLDDKKYKGPIGDAIKAAQSKTSKAKKEDVASASEPPEEDDGSAGAISDGPREKLKGKKRKSIEAKSTSRATATAKNQNFKSAEFVPTSDIEADEPPSGDVGDVPSKGEDSETQKPPPKKRRKTKNKGPISSLSPKPESGSSSKRPSSLTVAEDSKAESDISDVVDEPPKPKRQGKVKDKSEKTAKKKKAAPALSKDEATIKRLKGFVNACGVRKVWVKVFKGVEDQPSKQIKILKDILAGLGMTGRLSMEQAKAIKEKRDLALELEDVQNFEKAVVQQVPRGSRRIQEEEHSGSDSEEAEEEITKPVKRKNARQSIMAFLEDQSDSD</sequence>
<name>A0A9P7UVY2_9AGAR</name>
<dbReference type="KEGG" id="more:E1B28_007728"/>
<feature type="compositionally biased region" description="Basic residues" evidence="1">
    <location>
        <begin position="164"/>
        <end position="173"/>
    </location>
</feature>
<dbReference type="EMBL" id="CM032184">
    <property type="protein sequence ID" value="KAG7094114.1"/>
    <property type="molecule type" value="Genomic_DNA"/>
</dbReference>
<dbReference type="RefSeq" id="XP_043010584.1">
    <property type="nucleotide sequence ID" value="XM_043152498.1"/>
</dbReference>
<feature type="region of interest" description="Disordered" evidence="1">
    <location>
        <begin position="325"/>
        <end position="375"/>
    </location>
</feature>
<comment type="caution">
    <text evidence="2">The sequence shown here is derived from an EMBL/GenBank/DDBJ whole genome shotgun (WGS) entry which is preliminary data.</text>
</comment>
<organism evidence="2 3">
    <name type="scientific">Marasmius oreades</name>
    <name type="common">fairy-ring Marasmius</name>
    <dbReference type="NCBI Taxonomy" id="181124"/>
    <lineage>
        <taxon>Eukaryota</taxon>
        <taxon>Fungi</taxon>
        <taxon>Dikarya</taxon>
        <taxon>Basidiomycota</taxon>
        <taxon>Agaricomycotina</taxon>
        <taxon>Agaricomycetes</taxon>
        <taxon>Agaricomycetidae</taxon>
        <taxon>Agaricales</taxon>
        <taxon>Marasmiineae</taxon>
        <taxon>Marasmiaceae</taxon>
        <taxon>Marasmius</taxon>
    </lineage>
</organism>
<feature type="compositionally biased region" description="Low complexity" evidence="1">
    <location>
        <begin position="174"/>
        <end position="196"/>
    </location>
</feature>
<dbReference type="GO" id="GO:0005634">
    <property type="term" value="C:nucleus"/>
    <property type="evidence" value="ECO:0007669"/>
    <property type="project" value="TreeGrafter"/>
</dbReference>
<dbReference type="PANTHER" id="PTHR15410:SF2">
    <property type="entry name" value="HIRA-INTERACTING PROTEIN 3"/>
    <property type="match status" value="1"/>
</dbReference>
<feature type="compositionally biased region" description="Basic and acidic residues" evidence="1">
    <location>
        <begin position="333"/>
        <end position="342"/>
    </location>
</feature>
<protein>
    <recommendedName>
        <fullName evidence="4">DEK C-terminal domain-containing protein</fullName>
    </recommendedName>
</protein>
<dbReference type="InterPro" id="IPR037647">
    <property type="entry name" value="HIRIP3"/>
</dbReference>
<dbReference type="AlphaFoldDB" id="A0A9P7UVY2"/>
<dbReference type="PANTHER" id="PTHR15410">
    <property type="entry name" value="HIRA-INTERACTING PROTEIN 3"/>
    <property type="match status" value="1"/>
</dbReference>
<accession>A0A9P7UVY2</accession>
<dbReference type="Proteomes" id="UP001049176">
    <property type="component" value="Chromosome 4"/>
</dbReference>
<gene>
    <name evidence="2" type="ORF">E1B28_007728</name>
</gene>
<keyword evidence="3" id="KW-1185">Reference proteome</keyword>
<feature type="compositionally biased region" description="Basic and acidic residues" evidence="1">
    <location>
        <begin position="38"/>
        <end position="54"/>
    </location>
</feature>
<evidence type="ECO:0000256" key="1">
    <source>
        <dbReference type="SAM" id="MobiDB-lite"/>
    </source>
</evidence>
<reference evidence="2" key="1">
    <citation type="journal article" date="2021" name="Genome Biol. Evol.">
        <title>The assembled and annotated genome of the fairy-ring fungus Marasmius oreades.</title>
        <authorList>
            <person name="Hiltunen M."/>
            <person name="Ament-Velasquez S.L."/>
            <person name="Johannesson H."/>
        </authorList>
    </citation>
    <scope>NUCLEOTIDE SEQUENCE</scope>
    <source>
        <strain evidence="2">03SP1</strain>
    </source>
</reference>
<feature type="region of interest" description="Disordered" evidence="1">
    <location>
        <begin position="38"/>
        <end position="242"/>
    </location>
</feature>
<evidence type="ECO:0000313" key="2">
    <source>
        <dbReference type="EMBL" id="KAG7094114.1"/>
    </source>
</evidence>
<dbReference type="GeneID" id="66076804"/>
<evidence type="ECO:0008006" key="4">
    <source>
        <dbReference type="Google" id="ProtNLM"/>
    </source>
</evidence>
<proteinExistence type="predicted"/>